<evidence type="ECO:0000256" key="1">
    <source>
        <dbReference type="SAM" id="Phobius"/>
    </source>
</evidence>
<dbReference type="EMBL" id="MN740006">
    <property type="protein sequence ID" value="QHT83164.1"/>
    <property type="molecule type" value="Genomic_DNA"/>
</dbReference>
<proteinExistence type="predicted"/>
<sequence length="258" mass="27951">MFGSSSQPQYIPEYAENLKGDELLTPAQANVSGDGTSDVTLKRDFSALSSYLCAITGGCKSDSSIVTTDGTYNFGSKYFFNTNNKCTLTSSENIQYCDPTAKPNQSVYQYIYINTKSDGLLKGVLSDVENMATIPFEMIEIMSGLGKSNCKCVPLKVSGKDGGESCAAAFISEKDAQSPDVIKNMCSNNIMDPIYNLKTPQSSGLGTNFSGSSIPSLPSFGFGKSGFTTMYVNHMNNIEMIFFIIFGILMLIILYKVI</sequence>
<keyword evidence="1" id="KW-1133">Transmembrane helix</keyword>
<dbReference type="AlphaFoldDB" id="A0A6C0HRV4"/>
<organism evidence="2">
    <name type="scientific">viral metagenome</name>
    <dbReference type="NCBI Taxonomy" id="1070528"/>
    <lineage>
        <taxon>unclassified sequences</taxon>
        <taxon>metagenomes</taxon>
        <taxon>organismal metagenomes</taxon>
    </lineage>
</organism>
<keyword evidence="1" id="KW-0472">Membrane</keyword>
<protein>
    <submittedName>
        <fullName evidence="2">Uncharacterized protein</fullName>
    </submittedName>
</protein>
<feature type="transmembrane region" description="Helical" evidence="1">
    <location>
        <begin position="240"/>
        <end position="257"/>
    </location>
</feature>
<evidence type="ECO:0000313" key="2">
    <source>
        <dbReference type="EMBL" id="QHT83164.1"/>
    </source>
</evidence>
<accession>A0A6C0HRV4</accession>
<reference evidence="2" key="1">
    <citation type="journal article" date="2020" name="Nature">
        <title>Giant virus diversity and host interactions through global metagenomics.</title>
        <authorList>
            <person name="Schulz F."/>
            <person name="Roux S."/>
            <person name="Paez-Espino D."/>
            <person name="Jungbluth S."/>
            <person name="Walsh D.A."/>
            <person name="Denef V.J."/>
            <person name="McMahon K.D."/>
            <person name="Konstantinidis K.T."/>
            <person name="Eloe-Fadrosh E.A."/>
            <person name="Kyrpides N.C."/>
            <person name="Woyke T."/>
        </authorList>
    </citation>
    <scope>NUCLEOTIDE SEQUENCE</scope>
    <source>
        <strain evidence="2">GVMAG-M-3300023184-167</strain>
    </source>
</reference>
<name>A0A6C0HRV4_9ZZZZ</name>
<keyword evidence="1" id="KW-0812">Transmembrane</keyword>